<dbReference type="AlphaFoldDB" id="A0AA35JP84"/>
<keyword evidence="1" id="KW-0732">Signal</keyword>
<evidence type="ECO:0000256" key="1">
    <source>
        <dbReference type="SAM" id="SignalP"/>
    </source>
</evidence>
<evidence type="ECO:0000313" key="2">
    <source>
        <dbReference type="EMBL" id="CAI5763185.1"/>
    </source>
</evidence>
<feature type="signal peptide" evidence="1">
    <location>
        <begin position="1"/>
        <end position="23"/>
    </location>
</feature>
<evidence type="ECO:0000313" key="3">
    <source>
        <dbReference type="Proteomes" id="UP001178461"/>
    </source>
</evidence>
<protein>
    <submittedName>
        <fullName evidence="2">Uncharacterized protein</fullName>
    </submittedName>
</protein>
<name>A0AA35JP84_9SAUR</name>
<sequence>MALLMAGLWQLATVVMILSHISASLPSLGRHQRQIELKLMHDAGMRREYEKAAKLLQNLMNYKRSVSSGVKDASGFTDKNTDDLWSSEEKLIKLKTCLQFVENLDASFSGNDAEEATQRMSRSVCQLIAEINEAVSGATVDENQE</sequence>
<gene>
    <name evidence="2" type="ORF">PODLI_1B018204</name>
</gene>
<organism evidence="2 3">
    <name type="scientific">Podarcis lilfordi</name>
    <name type="common">Lilford's wall lizard</name>
    <dbReference type="NCBI Taxonomy" id="74358"/>
    <lineage>
        <taxon>Eukaryota</taxon>
        <taxon>Metazoa</taxon>
        <taxon>Chordata</taxon>
        <taxon>Craniata</taxon>
        <taxon>Vertebrata</taxon>
        <taxon>Euteleostomi</taxon>
        <taxon>Lepidosauria</taxon>
        <taxon>Squamata</taxon>
        <taxon>Bifurcata</taxon>
        <taxon>Unidentata</taxon>
        <taxon>Episquamata</taxon>
        <taxon>Laterata</taxon>
        <taxon>Lacertibaenia</taxon>
        <taxon>Lacertidae</taxon>
        <taxon>Podarcis</taxon>
    </lineage>
</organism>
<feature type="chain" id="PRO_5041314013" evidence="1">
    <location>
        <begin position="24"/>
        <end position="145"/>
    </location>
</feature>
<proteinExistence type="predicted"/>
<dbReference type="EMBL" id="OX395126">
    <property type="protein sequence ID" value="CAI5763185.1"/>
    <property type="molecule type" value="Genomic_DNA"/>
</dbReference>
<dbReference type="Proteomes" id="UP001178461">
    <property type="component" value="Chromosome 1"/>
</dbReference>
<keyword evidence="3" id="KW-1185">Reference proteome</keyword>
<reference evidence="2" key="1">
    <citation type="submission" date="2022-12" db="EMBL/GenBank/DDBJ databases">
        <authorList>
            <person name="Alioto T."/>
            <person name="Alioto T."/>
            <person name="Gomez Garrido J."/>
        </authorList>
    </citation>
    <scope>NUCLEOTIDE SEQUENCE</scope>
</reference>
<accession>A0AA35JP84</accession>